<dbReference type="Gramene" id="ESR55451">
    <property type="protein sequence ID" value="ESR55451"/>
    <property type="gene ID" value="CICLE_v10022931mg"/>
</dbReference>
<organism evidence="1 2">
    <name type="scientific">Citrus clementina</name>
    <name type="common">Clementine</name>
    <name type="synonym">Citrus deliciosa x Citrus sinensis</name>
    <dbReference type="NCBI Taxonomy" id="85681"/>
    <lineage>
        <taxon>Eukaryota</taxon>
        <taxon>Viridiplantae</taxon>
        <taxon>Streptophyta</taxon>
        <taxon>Embryophyta</taxon>
        <taxon>Tracheophyta</taxon>
        <taxon>Spermatophyta</taxon>
        <taxon>Magnoliopsida</taxon>
        <taxon>eudicotyledons</taxon>
        <taxon>Gunneridae</taxon>
        <taxon>Pentapetalae</taxon>
        <taxon>rosids</taxon>
        <taxon>malvids</taxon>
        <taxon>Sapindales</taxon>
        <taxon>Rutaceae</taxon>
        <taxon>Aurantioideae</taxon>
        <taxon>Citrus</taxon>
    </lineage>
</organism>
<sequence length="115" mass="12872">MNTLSGRKHVRGCLFMNNFNEFTSYSDHVVVGFNVCGVHFGFPDDNHHTTVSFQFNSFVYVVKHCGVCPVYAKPNDTKPNTFTLNFASQISKLDDMASTSRTSDEEELVPCPKGI</sequence>
<keyword evidence="2" id="KW-1185">Reference proteome</keyword>
<proteinExistence type="predicted"/>
<protein>
    <submittedName>
        <fullName evidence="1">Uncharacterized protein</fullName>
    </submittedName>
</protein>
<name>V4TZV6_CITCL</name>
<dbReference type="InParanoid" id="V4TZV6"/>
<reference evidence="1 2" key="1">
    <citation type="submission" date="2013-10" db="EMBL/GenBank/DDBJ databases">
        <authorList>
            <consortium name="International Citrus Genome Consortium"/>
            <person name="Jenkins J."/>
            <person name="Schmutz J."/>
            <person name="Prochnik S."/>
            <person name="Rokhsar D."/>
            <person name="Gmitter F."/>
            <person name="Ollitrault P."/>
            <person name="Machado M."/>
            <person name="Talon M."/>
            <person name="Wincker P."/>
            <person name="Jaillon O."/>
            <person name="Morgante M."/>
        </authorList>
    </citation>
    <scope>NUCLEOTIDE SEQUENCE</scope>
    <source>
        <strain evidence="2">cv. Clemenules</strain>
    </source>
</reference>
<dbReference type="EMBL" id="KI536661">
    <property type="protein sequence ID" value="ESR55451.1"/>
    <property type="molecule type" value="Genomic_DNA"/>
</dbReference>
<gene>
    <name evidence="1" type="ORF">CICLE_v10022931mg</name>
</gene>
<accession>V4TZV6</accession>
<dbReference type="AlphaFoldDB" id="V4TZV6"/>
<dbReference type="Proteomes" id="UP000030687">
    <property type="component" value="Unassembled WGS sequence"/>
</dbReference>
<evidence type="ECO:0000313" key="2">
    <source>
        <dbReference type="Proteomes" id="UP000030687"/>
    </source>
</evidence>
<evidence type="ECO:0000313" key="1">
    <source>
        <dbReference type="EMBL" id="ESR55451.1"/>
    </source>
</evidence>
<dbReference type="KEGG" id="cic:CICLE_v10022931mg"/>